<evidence type="ECO:0000256" key="2">
    <source>
        <dbReference type="ARBA" id="ARBA00023125"/>
    </source>
</evidence>
<dbReference type="InterPro" id="IPR037923">
    <property type="entry name" value="HTH-like"/>
</dbReference>
<gene>
    <name evidence="6" type="ORF">EDD77_10364</name>
</gene>
<dbReference type="AlphaFoldDB" id="A0A4R1R5E9"/>
<dbReference type="PANTHER" id="PTHR43280">
    <property type="entry name" value="ARAC-FAMILY TRANSCRIPTIONAL REGULATOR"/>
    <property type="match status" value="1"/>
</dbReference>
<dbReference type="PROSITE" id="PS01124">
    <property type="entry name" value="HTH_ARAC_FAMILY_2"/>
    <property type="match status" value="1"/>
</dbReference>
<dbReference type="STRING" id="1650663.GCA_001486665_00296"/>
<dbReference type="Gene3D" id="1.10.10.60">
    <property type="entry name" value="Homeodomain-like"/>
    <property type="match status" value="2"/>
</dbReference>
<accession>A0A4R1R5E9</accession>
<evidence type="ECO:0000313" key="7">
    <source>
        <dbReference type="Proteomes" id="UP000295184"/>
    </source>
</evidence>
<evidence type="ECO:0000256" key="4">
    <source>
        <dbReference type="SAM" id="MobiDB-lite"/>
    </source>
</evidence>
<dbReference type="Gene3D" id="2.60.120.10">
    <property type="entry name" value="Jelly Rolls"/>
    <property type="match status" value="1"/>
</dbReference>
<dbReference type="Pfam" id="PF12833">
    <property type="entry name" value="HTH_18"/>
    <property type="match status" value="1"/>
</dbReference>
<dbReference type="Proteomes" id="UP000295184">
    <property type="component" value="Unassembled WGS sequence"/>
</dbReference>
<dbReference type="InterPro" id="IPR018060">
    <property type="entry name" value="HTH_AraC"/>
</dbReference>
<dbReference type="PRINTS" id="PR00032">
    <property type="entry name" value="HTHARAC"/>
</dbReference>
<evidence type="ECO:0000256" key="1">
    <source>
        <dbReference type="ARBA" id="ARBA00023015"/>
    </source>
</evidence>
<dbReference type="Pfam" id="PF02311">
    <property type="entry name" value="AraC_binding"/>
    <property type="match status" value="1"/>
</dbReference>
<dbReference type="EMBL" id="SLUM01000003">
    <property type="protein sequence ID" value="TCL60741.1"/>
    <property type="molecule type" value="Genomic_DNA"/>
</dbReference>
<dbReference type="InterPro" id="IPR014710">
    <property type="entry name" value="RmlC-like_jellyroll"/>
</dbReference>
<dbReference type="SUPFAM" id="SSF51215">
    <property type="entry name" value="Regulatory protein AraC"/>
    <property type="match status" value="1"/>
</dbReference>
<keyword evidence="1" id="KW-0805">Transcription regulation</keyword>
<dbReference type="InterPro" id="IPR003313">
    <property type="entry name" value="AraC-bd"/>
</dbReference>
<evidence type="ECO:0000256" key="3">
    <source>
        <dbReference type="ARBA" id="ARBA00023163"/>
    </source>
</evidence>
<dbReference type="GO" id="GO:0043565">
    <property type="term" value="F:sequence-specific DNA binding"/>
    <property type="evidence" value="ECO:0007669"/>
    <property type="project" value="InterPro"/>
</dbReference>
<dbReference type="PANTHER" id="PTHR43280:SF28">
    <property type="entry name" value="HTH-TYPE TRANSCRIPTIONAL ACTIVATOR RHAS"/>
    <property type="match status" value="1"/>
</dbReference>
<protein>
    <submittedName>
        <fullName evidence="6">AraC-like DNA-binding protein</fullName>
    </submittedName>
</protein>
<feature type="region of interest" description="Disordered" evidence="4">
    <location>
        <begin position="272"/>
        <end position="295"/>
    </location>
</feature>
<sequence length="295" mass="33641">MSTKRYDLDLSVSQRSPGSFSALLGNASLLYVTDAQFNTDWHSTLHSHPNMELFYCVRGIGEFRMKDRVLPVGSDDMIIINPNVEHTESSIPSNPLEYIALGISGVDLVFDTKGQQFSVLNYRESRSEIAALLRMLISEASTQPPGWENVCQHLLVVLLSLLLRHTHFTLNSEQGLHTNKECAAARRYIDEHFAEPIDLNQLANLTHVNKYYLAHSFKKEYGISPINYLIERRIRESKYLLEHTDHNLSEIAHFLGFSSSSYFSQSFRRFTGQSPTDYRKTSRCTDEDLSAEPDS</sequence>
<dbReference type="SUPFAM" id="SSF46689">
    <property type="entry name" value="Homeodomain-like"/>
    <property type="match status" value="2"/>
</dbReference>
<name>A0A4R1R5E9_9FIRM</name>
<dbReference type="GO" id="GO:0003700">
    <property type="term" value="F:DNA-binding transcription factor activity"/>
    <property type="evidence" value="ECO:0007669"/>
    <property type="project" value="InterPro"/>
</dbReference>
<dbReference type="InterPro" id="IPR009057">
    <property type="entry name" value="Homeodomain-like_sf"/>
</dbReference>
<evidence type="ECO:0000313" key="6">
    <source>
        <dbReference type="EMBL" id="TCL60741.1"/>
    </source>
</evidence>
<comment type="caution">
    <text evidence="6">The sequence shown here is derived from an EMBL/GenBank/DDBJ whole genome shotgun (WGS) entry which is preliminary data.</text>
</comment>
<dbReference type="InterPro" id="IPR020449">
    <property type="entry name" value="Tscrpt_reg_AraC-type_HTH"/>
</dbReference>
<keyword evidence="2 6" id="KW-0238">DNA-binding</keyword>
<reference evidence="6 7" key="1">
    <citation type="submission" date="2019-03" db="EMBL/GenBank/DDBJ databases">
        <title>Genomic Encyclopedia of Type Strains, Phase IV (KMG-IV): sequencing the most valuable type-strain genomes for metagenomic binning, comparative biology and taxonomic classification.</title>
        <authorList>
            <person name="Goeker M."/>
        </authorList>
    </citation>
    <scope>NUCLEOTIDE SEQUENCE [LARGE SCALE GENOMIC DNA]</scope>
    <source>
        <strain evidence="6 7">DSM 100451</strain>
    </source>
</reference>
<proteinExistence type="predicted"/>
<organism evidence="6 7">
    <name type="scientific">Allofournierella massiliensis</name>
    <dbReference type="NCBI Taxonomy" id="1650663"/>
    <lineage>
        <taxon>Bacteria</taxon>
        <taxon>Bacillati</taxon>
        <taxon>Bacillota</taxon>
        <taxon>Clostridia</taxon>
        <taxon>Eubacteriales</taxon>
        <taxon>Oscillospiraceae</taxon>
        <taxon>Allofournierella</taxon>
    </lineage>
</organism>
<feature type="domain" description="HTH araC/xylS-type" evidence="5">
    <location>
        <begin position="183"/>
        <end position="281"/>
    </location>
</feature>
<feature type="compositionally biased region" description="Basic and acidic residues" evidence="4">
    <location>
        <begin position="277"/>
        <end position="286"/>
    </location>
</feature>
<dbReference type="SMART" id="SM00342">
    <property type="entry name" value="HTH_ARAC"/>
    <property type="match status" value="1"/>
</dbReference>
<keyword evidence="3" id="KW-0804">Transcription</keyword>
<evidence type="ECO:0000259" key="5">
    <source>
        <dbReference type="PROSITE" id="PS01124"/>
    </source>
</evidence>
<dbReference type="RefSeq" id="WP_058962819.1">
    <property type="nucleotide sequence ID" value="NZ_CABKVM010000011.1"/>
</dbReference>